<accession>A0A485LL07</accession>
<dbReference type="InterPro" id="IPR009060">
    <property type="entry name" value="UBA-like_sf"/>
</dbReference>
<keyword evidence="5" id="KW-1185">Reference proteome</keyword>
<dbReference type="InterPro" id="IPR029071">
    <property type="entry name" value="Ubiquitin-like_domsf"/>
</dbReference>
<dbReference type="SMART" id="SM00165">
    <property type="entry name" value="UBA"/>
    <property type="match status" value="1"/>
</dbReference>
<protein>
    <submittedName>
        <fullName evidence="4">Aste57867_22834 protein</fullName>
    </submittedName>
</protein>
<evidence type="ECO:0000259" key="2">
    <source>
        <dbReference type="PROSITE" id="PS50053"/>
    </source>
</evidence>
<dbReference type="PROSITE" id="PS50030">
    <property type="entry name" value="UBA"/>
    <property type="match status" value="1"/>
</dbReference>
<dbReference type="InterPro" id="IPR015940">
    <property type="entry name" value="UBA"/>
</dbReference>
<dbReference type="InterPro" id="IPR006636">
    <property type="entry name" value="STI1_HS-bd"/>
</dbReference>
<dbReference type="CDD" id="cd14399">
    <property type="entry name" value="UBA_PLICs"/>
    <property type="match status" value="1"/>
</dbReference>
<name>A0A485LL07_9STRA</name>
<dbReference type="FunFam" id="1.10.260.100:FF:000001">
    <property type="entry name" value="Ubiquilin 1"/>
    <property type="match status" value="1"/>
</dbReference>
<dbReference type="GO" id="GO:0006511">
    <property type="term" value="P:ubiquitin-dependent protein catabolic process"/>
    <property type="evidence" value="ECO:0007669"/>
    <property type="project" value="TreeGrafter"/>
</dbReference>
<dbReference type="Pfam" id="PF23195">
    <property type="entry name" value="UBQLN1"/>
    <property type="match status" value="2"/>
</dbReference>
<dbReference type="PANTHER" id="PTHR10677:SF3">
    <property type="entry name" value="FI07626P-RELATED"/>
    <property type="match status" value="1"/>
</dbReference>
<dbReference type="Gene3D" id="1.10.260.100">
    <property type="match status" value="1"/>
</dbReference>
<reference evidence="4 5" key="1">
    <citation type="submission" date="2019-03" db="EMBL/GenBank/DDBJ databases">
        <authorList>
            <person name="Gaulin E."/>
            <person name="Dumas B."/>
        </authorList>
    </citation>
    <scope>NUCLEOTIDE SEQUENCE [LARGE SCALE GENOMIC DNA]</scope>
    <source>
        <strain evidence="4">CBS 568.67</strain>
    </source>
</reference>
<dbReference type="GO" id="GO:0005829">
    <property type="term" value="C:cytosol"/>
    <property type="evidence" value="ECO:0007669"/>
    <property type="project" value="TreeGrafter"/>
</dbReference>
<dbReference type="Pfam" id="PF00627">
    <property type="entry name" value="UBA"/>
    <property type="match status" value="1"/>
</dbReference>
<organism evidence="4 5">
    <name type="scientific">Aphanomyces stellatus</name>
    <dbReference type="NCBI Taxonomy" id="120398"/>
    <lineage>
        <taxon>Eukaryota</taxon>
        <taxon>Sar</taxon>
        <taxon>Stramenopiles</taxon>
        <taxon>Oomycota</taxon>
        <taxon>Saprolegniomycetes</taxon>
        <taxon>Saprolegniales</taxon>
        <taxon>Verrucalvaceae</taxon>
        <taxon>Aphanomyces</taxon>
    </lineage>
</organism>
<dbReference type="Pfam" id="PF00240">
    <property type="entry name" value="ubiquitin"/>
    <property type="match status" value="1"/>
</dbReference>
<dbReference type="InterPro" id="IPR019954">
    <property type="entry name" value="Ubiquitin_CS"/>
</dbReference>
<feature type="domain" description="Ubiquitin-like" evidence="2">
    <location>
        <begin position="3"/>
        <end position="72"/>
    </location>
</feature>
<dbReference type="InterPro" id="IPR000626">
    <property type="entry name" value="Ubiquitin-like_dom"/>
</dbReference>
<dbReference type="InterPro" id="IPR015496">
    <property type="entry name" value="Ubiquilin"/>
</dbReference>
<feature type="domain" description="UBA" evidence="1">
    <location>
        <begin position="463"/>
        <end position="507"/>
    </location>
</feature>
<dbReference type="GO" id="GO:0031593">
    <property type="term" value="F:polyubiquitin modification-dependent protein binding"/>
    <property type="evidence" value="ECO:0007669"/>
    <property type="project" value="TreeGrafter"/>
</dbReference>
<dbReference type="SUPFAM" id="SSF54236">
    <property type="entry name" value="Ubiquitin-like"/>
    <property type="match status" value="1"/>
</dbReference>
<dbReference type="EMBL" id="VJMH01007207">
    <property type="protein sequence ID" value="KAF0685243.1"/>
    <property type="molecule type" value="Genomic_DNA"/>
</dbReference>
<dbReference type="SMART" id="SM00213">
    <property type="entry name" value="UBQ"/>
    <property type="match status" value="1"/>
</dbReference>
<sequence length="509" mass="53066">MRVQVYVKRSSGEKLTVQAELDGTVLAFKEELEKVTQVAPSLQRLIYKGKVLKDESTLASYEVEAEQTVYFVKGAAKSATPAAPTAPVAPAVPTPAPAATLPTAMAFPPAFGNPNGAATANPFGANPFGASPFGGAGAGAAGGGAWGMPPPNVQSMMQNPEMMQQMMESPMVQSMLNNPDIMRSMMQANPQMRQLLEQNPELNHVMNDPELLRRSMEAMRNPAAMREMMRSQDTAMRNIESHPEGFNALRRMYTEVQEPLMNAASSNAGIGSGNAAFPMPGAVGGTSSATPAAATAASTSANPWATPGAAGVSPPTTGAALNPWGVAPGAAAGGFPGMAAGGFPGMGAGGMDMSMLNNPMVQGMMQQMAQNPEMMRSMMEMNPQFQQLDPATREMMLNPDVLRTMMNPSNLQAMMQMQQAMNQLQASGALPPGGAFPPAGGAGAFGGFPGMFGAAPPAAPVGNPDEIYASQLTQLNDMGFSNREQNVRALQATYGNVNAAVDRILSGLS</sequence>
<dbReference type="PROSITE" id="PS00299">
    <property type="entry name" value="UBIQUITIN_1"/>
    <property type="match status" value="1"/>
</dbReference>
<evidence type="ECO:0000259" key="1">
    <source>
        <dbReference type="PROSITE" id="PS50030"/>
    </source>
</evidence>
<dbReference type="EMBL" id="CAADRA010007233">
    <property type="protein sequence ID" value="VFT99485.1"/>
    <property type="molecule type" value="Genomic_DNA"/>
</dbReference>
<dbReference type="Gene3D" id="3.10.20.90">
    <property type="entry name" value="Phosphatidylinositol 3-kinase Catalytic Subunit, Chain A, domain 1"/>
    <property type="match status" value="1"/>
</dbReference>
<dbReference type="SMART" id="SM00727">
    <property type="entry name" value="STI1"/>
    <property type="match status" value="4"/>
</dbReference>
<evidence type="ECO:0000313" key="3">
    <source>
        <dbReference type="EMBL" id="KAF0685243.1"/>
    </source>
</evidence>
<dbReference type="OrthoDB" id="267397at2759"/>
<evidence type="ECO:0000313" key="4">
    <source>
        <dbReference type="EMBL" id="VFT99485.1"/>
    </source>
</evidence>
<dbReference type="Proteomes" id="UP000332933">
    <property type="component" value="Unassembled WGS sequence"/>
</dbReference>
<proteinExistence type="predicted"/>
<dbReference type="AlphaFoldDB" id="A0A485LL07"/>
<reference evidence="3" key="2">
    <citation type="submission" date="2019-06" db="EMBL/GenBank/DDBJ databases">
        <title>Genomics analysis of Aphanomyces spp. identifies a new class of oomycete effector associated with host adaptation.</title>
        <authorList>
            <person name="Gaulin E."/>
        </authorList>
    </citation>
    <scope>NUCLEOTIDE SEQUENCE</scope>
    <source>
        <strain evidence="3">CBS 578.67</strain>
    </source>
</reference>
<dbReference type="PANTHER" id="PTHR10677">
    <property type="entry name" value="UBIQUILIN"/>
    <property type="match status" value="1"/>
</dbReference>
<dbReference type="Gene3D" id="1.10.8.10">
    <property type="entry name" value="DNA helicase RuvA subunit, C-terminal domain"/>
    <property type="match status" value="1"/>
</dbReference>
<dbReference type="PROSITE" id="PS50053">
    <property type="entry name" value="UBIQUITIN_2"/>
    <property type="match status" value="1"/>
</dbReference>
<dbReference type="SUPFAM" id="SSF46934">
    <property type="entry name" value="UBA-like"/>
    <property type="match status" value="1"/>
</dbReference>
<gene>
    <name evidence="4" type="primary">Aste57867_22834</name>
    <name evidence="3" type="ORF">As57867_022763</name>
    <name evidence="4" type="ORF">ASTE57867_22834</name>
</gene>
<evidence type="ECO:0000313" key="5">
    <source>
        <dbReference type="Proteomes" id="UP000332933"/>
    </source>
</evidence>